<evidence type="ECO:0000259" key="1">
    <source>
        <dbReference type="PROSITE" id="PS50112"/>
    </source>
</evidence>
<proteinExistence type="predicted"/>
<reference evidence="4 5" key="1">
    <citation type="journal article" date="2016" name="Nat. Commun.">
        <title>Thousands of microbial genomes shed light on interconnected biogeochemical processes in an aquifer system.</title>
        <authorList>
            <person name="Anantharaman K."/>
            <person name="Brown C.T."/>
            <person name="Hug L.A."/>
            <person name="Sharon I."/>
            <person name="Castelle C.J."/>
            <person name="Probst A.J."/>
            <person name="Thomas B.C."/>
            <person name="Singh A."/>
            <person name="Wilkins M.J."/>
            <person name="Karaoz U."/>
            <person name="Brodie E.L."/>
            <person name="Williams K.H."/>
            <person name="Hubbard S.S."/>
            <person name="Banfield J.F."/>
        </authorList>
    </citation>
    <scope>NUCLEOTIDE SEQUENCE [LARGE SCALE GENOMIC DNA]</scope>
</reference>
<dbReference type="PANTHER" id="PTHR44757:SF2">
    <property type="entry name" value="BIOFILM ARCHITECTURE MAINTENANCE PROTEIN MBAA"/>
    <property type="match status" value="1"/>
</dbReference>
<feature type="domain" description="GGDEF" evidence="3">
    <location>
        <begin position="446"/>
        <end position="579"/>
    </location>
</feature>
<dbReference type="InterPro" id="IPR000700">
    <property type="entry name" value="PAS-assoc_C"/>
</dbReference>
<dbReference type="InterPro" id="IPR000160">
    <property type="entry name" value="GGDEF_dom"/>
</dbReference>
<accession>A0A1F6VDI7</accession>
<dbReference type="SMART" id="SM00267">
    <property type="entry name" value="GGDEF"/>
    <property type="match status" value="1"/>
</dbReference>
<dbReference type="InterPro" id="IPR000014">
    <property type="entry name" value="PAS"/>
</dbReference>
<dbReference type="InterPro" id="IPR052155">
    <property type="entry name" value="Biofilm_reg_signaling"/>
</dbReference>
<evidence type="ECO:0008006" key="6">
    <source>
        <dbReference type="Google" id="ProtNLM"/>
    </source>
</evidence>
<dbReference type="InterPro" id="IPR035965">
    <property type="entry name" value="PAS-like_dom_sf"/>
</dbReference>
<dbReference type="PROSITE" id="PS50113">
    <property type="entry name" value="PAC"/>
    <property type="match status" value="2"/>
</dbReference>
<dbReference type="GO" id="GO:0006355">
    <property type="term" value="P:regulation of DNA-templated transcription"/>
    <property type="evidence" value="ECO:0007669"/>
    <property type="project" value="InterPro"/>
</dbReference>
<evidence type="ECO:0000259" key="2">
    <source>
        <dbReference type="PROSITE" id="PS50113"/>
    </source>
</evidence>
<evidence type="ECO:0000259" key="3">
    <source>
        <dbReference type="PROSITE" id="PS50887"/>
    </source>
</evidence>
<dbReference type="FunFam" id="3.30.70.270:FF:000001">
    <property type="entry name" value="Diguanylate cyclase domain protein"/>
    <property type="match status" value="1"/>
</dbReference>
<gene>
    <name evidence="4" type="ORF">A2W18_00715</name>
</gene>
<name>A0A1F6VDI7_9PROT</name>
<dbReference type="InterPro" id="IPR013767">
    <property type="entry name" value="PAS_fold"/>
</dbReference>
<dbReference type="Proteomes" id="UP000179076">
    <property type="component" value="Unassembled WGS sequence"/>
</dbReference>
<dbReference type="CDD" id="cd01949">
    <property type="entry name" value="GGDEF"/>
    <property type="match status" value="1"/>
</dbReference>
<dbReference type="EMBL" id="MFSP01000054">
    <property type="protein sequence ID" value="OGI67629.1"/>
    <property type="molecule type" value="Genomic_DNA"/>
</dbReference>
<dbReference type="NCBIfam" id="TIGR00254">
    <property type="entry name" value="GGDEF"/>
    <property type="match status" value="1"/>
</dbReference>
<dbReference type="GO" id="GO:0003824">
    <property type="term" value="F:catalytic activity"/>
    <property type="evidence" value="ECO:0007669"/>
    <property type="project" value="UniProtKB-ARBA"/>
</dbReference>
<dbReference type="NCBIfam" id="TIGR00229">
    <property type="entry name" value="sensory_box"/>
    <property type="match status" value="3"/>
</dbReference>
<comment type="caution">
    <text evidence="4">The sequence shown here is derived from an EMBL/GenBank/DDBJ whole genome shotgun (WGS) entry which is preliminary data.</text>
</comment>
<dbReference type="AlphaFoldDB" id="A0A1F6VDI7"/>
<dbReference type="SUPFAM" id="SSF55785">
    <property type="entry name" value="PYP-like sensor domain (PAS domain)"/>
    <property type="match status" value="3"/>
</dbReference>
<feature type="domain" description="PAC" evidence="2">
    <location>
        <begin position="362"/>
        <end position="414"/>
    </location>
</feature>
<dbReference type="Pfam" id="PF13426">
    <property type="entry name" value="PAS_9"/>
    <property type="match status" value="2"/>
</dbReference>
<dbReference type="SMART" id="SM00086">
    <property type="entry name" value="PAC"/>
    <property type="match status" value="3"/>
</dbReference>
<feature type="domain" description="PAC" evidence="2">
    <location>
        <begin position="236"/>
        <end position="288"/>
    </location>
</feature>
<dbReference type="InterPro" id="IPR001610">
    <property type="entry name" value="PAC"/>
</dbReference>
<dbReference type="PANTHER" id="PTHR44757">
    <property type="entry name" value="DIGUANYLATE CYCLASE DGCP"/>
    <property type="match status" value="1"/>
</dbReference>
<dbReference type="PROSITE" id="PS50112">
    <property type="entry name" value="PAS"/>
    <property type="match status" value="1"/>
</dbReference>
<organism evidence="4 5">
    <name type="scientific">Candidatus Muproteobacteria bacterium RBG_16_60_9</name>
    <dbReference type="NCBI Taxonomy" id="1817755"/>
    <lineage>
        <taxon>Bacteria</taxon>
        <taxon>Pseudomonadati</taxon>
        <taxon>Pseudomonadota</taxon>
        <taxon>Candidatus Muproteobacteria</taxon>
    </lineage>
</organism>
<dbReference type="Gene3D" id="3.30.450.20">
    <property type="entry name" value="PAS domain"/>
    <property type="match status" value="3"/>
</dbReference>
<dbReference type="InterPro" id="IPR029787">
    <property type="entry name" value="Nucleotide_cyclase"/>
</dbReference>
<dbReference type="InterPro" id="IPR043128">
    <property type="entry name" value="Rev_trsase/Diguanyl_cyclase"/>
</dbReference>
<dbReference type="Pfam" id="PF00989">
    <property type="entry name" value="PAS"/>
    <property type="match status" value="1"/>
</dbReference>
<dbReference type="Pfam" id="PF00990">
    <property type="entry name" value="GGDEF"/>
    <property type="match status" value="1"/>
</dbReference>
<dbReference type="Gene3D" id="3.30.70.270">
    <property type="match status" value="1"/>
</dbReference>
<protein>
    <recommendedName>
        <fullName evidence="6">Diguanylate cyclase</fullName>
    </recommendedName>
</protein>
<evidence type="ECO:0000313" key="4">
    <source>
        <dbReference type="EMBL" id="OGI67629.1"/>
    </source>
</evidence>
<dbReference type="SUPFAM" id="SSF55073">
    <property type="entry name" value="Nucleotide cyclase"/>
    <property type="match status" value="1"/>
</dbReference>
<evidence type="ECO:0000313" key="5">
    <source>
        <dbReference type="Proteomes" id="UP000179076"/>
    </source>
</evidence>
<dbReference type="SMART" id="SM00091">
    <property type="entry name" value="PAS"/>
    <property type="match status" value="2"/>
</dbReference>
<sequence>MNTSRHSASSGARIRKRAAAKSAIATNRYDLKELRRFRAAMDMSEDSICLIDRATMRFIDMNATACRYYGYTRREFLRIGPQDLLVHSRADIERAYDQLIAAPDAAVSSEIIGRRKDGSHTLIEVSRRALRFDDRWIILSVAHDIAAREADRDRTTQALRASEEKYRRILENMEDAYYEVDLKGNLVFFNPAFIGMLGYPQSEVHGMNNRVFQPPDVAARVYKTFNDVYRTGVPAKAYDWEMRRMDGATVLVEGSVQLVKDAQNRPIGFRGMLRDVTSRRAMEHALRESEARFRSLIELSTDWYWELDAEFRFARVELKDTNHDSMTHADSDIGKRPWETEIEAEGGWEKHRELLTTHRSFHDLVTHRARPDGTPRYATITGEPIFDAGGTFQGYRGIGRDITTQKLSEQRIQYLATHDSLTDLPNRMLFNELLGIAVQAAQRQSHWLAVLFIDLDGFKAINDALGHEMGDRLLREIAGRLKQILRGSDVVARHGGDEFVVLLQDVSDADTVSAVARKILAVVNQPAALTEPAHRITTSIGISLFPTDAEGGSTLVQHADAAMYAAKEAGKNDFRFYSHKIKR</sequence>
<dbReference type="PROSITE" id="PS50887">
    <property type="entry name" value="GGDEF"/>
    <property type="match status" value="1"/>
</dbReference>
<feature type="domain" description="PAS" evidence="1">
    <location>
        <begin position="162"/>
        <end position="232"/>
    </location>
</feature>
<dbReference type="CDD" id="cd00130">
    <property type="entry name" value="PAS"/>
    <property type="match status" value="2"/>
</dbReference>